<dbReference type="Proteomes" id="UP000194440">
    <property type="component" value="Chromosome"/>
</dbReference>
<accession>A0A240UAY6</accession>
<dbReference type="Gene3D" id="3.40.190.10">
    <property type="entry name" value="Periplasmic binding protein-like II"/>
    <property type="match status" value="1"/>
</dbReference>
<dbReference type="InterPro" id="IPR006311">
    <property type="entry name" value="TAT_signal"/>
</dbReference>
<name>A0A240UAY6_9BURK</name>
<keyword evidence="2" id="KW-0732">Signal</keyword>
<reference evidence="3" key="1">
    <citation type="submission" date="2017-05" db="EMBL/GenBank/DDBJ databases">
        <title>Polyphasic characterization of four soil-derived phenanthrene-degrading Acidovorax strains and proposal of Acidovorax phenanthrenivorans sp. nov.</title>
        <authorList>
            <person name="Singleton D."/>
            <person name="Lee J."/>
            <person name="Dickey A.N."/>
            <person name="Stroud A."/>
            <person name="Scholl E.H."/>
            <person name="Wright F.A."/>
            <person name="Aitken M.D."/>
        </authorList>
    </citation>
    <scope>NUCLEOTIDE SEQUENCE</scope>
    <source>
        <strain evidence="3">P4</strain>
    </source>
</reference>
<dbReference type="KEGG" id="acip:CBP36_07135"/>
<proteinExistence type="inferred from homology"/>
<sequence>MNPKTRLRRALMLGAGVGAAWLSTGALWGTAHAQTAYPTKPIKLVVGYPPGGSNDIVARIVAPALGSILGQQVLVENKPGANGTMGAAQVSKSPADGYTLLLSSASPLVIAPHLLGKSPFDVNKDFIAISTVGLTPEAVAVGPSLPVKNFQELLELAKKQDVTISSSGNGGLPHLTIELLKQASKGRITHVPYKGAGPAVTDTIAGHVNAVTMDLPALITFIRDGRLKALAVTSDSRVDFLPDVPTAQEQGLPSFSAVNWLGVFAPAETPRPIVEKLHSALKQVVADAQVREQLHRAAVVPNSSASPQAFQAFLAKENDRWGRIARESGAKMD</sequence>
<feature type="signal peptide" evidence="2">
    <location>
        <begin position="1"/>
        <end position="33"/>
    </location>
</feature>
<dbReference type="AlphaFoldDB" id="A0A240UAY6"/>
<comment type="similarity">
    <text evidence="1">Belongs to the UPF0065 (bug) family.</text>
</comment>
<dbReference type="Pfam" id="PF03401">
    <property type="entry name" value="TctC"/>
    <property type="match status" value="1"/>
</dbReference>
<dbReference type="PANTHER" id="PTHR42928:SF5">
    <property type="entry name" value="BLR1237 PROTEIN"/>
    <property type="match status" value="1"/>
</dbReference>
<evidence type="ECO:0000256" key="2">
    <source>
        <dbReference type="SAM" id="SignalP"/>
    </source>
</evidence>
<evidence type="ECO:0000256" key="1">
    <source>
        <dbReference type="ARBA" id="ARBA00006987"/>
    </source>
</evidence>
<dbReference type="Gene3D" id="3.40.190.150">
    <property type="entry name" value="Bordetella uptake gene, domain 1"/>
    <property type="match status" value="1"/>
</dbReference>
<evidence type="ECO:0000313" key="3">
    <source>
        <dbReference type="EMBL" id="ART58658.1"/>
    </source>
</evidence>
<dbReference type="SUPFAM" id="SSF53850">
    <property type="entry name" value="Periplasmic binding protein-like II"/>
    <property type="match status" value="1"/>
</dbReference>
<dbReference type="OrthoDB" id="8886309at2"/>
<organism evidence="3 4">
    <name type="scientific">Acidovorax carolinensis</name>
    <dbReference type="NCBI Taxonomy" id="553814"/>
    <lineage>
        <taxon>Bacteria</taxon>
        <taxon>Pseudomonadati</taxon>
        <taxon>Pseudomonadota</taxon>
        <taxon>Betaproteobacteria</taxon>
        <taxon>Burkholderiales</taxon>
        <taxon>Comamonadaceae</taxon>
        <taxon>Acidovorax</taxon>
    </lineage>
</organism>
<evidence type="ECO:0000313" key="4">
    <source>
        <dbReference type="Proteomes" id="UP000194440"/>
    </source>
</evidence>
<dbReference type="InterPro" id="IPR042100">
    <property type="entry name" value="Bug_dom1"/>
</dbReference>
<evidence type="ECO:0008006" key="5">
    <source>
        <dbReference type="Google" id="ProtNLM"/>
    </source>
</evidence>
<dbReference type="PROSITE" id="PS51318">
    <property type="entry name" value="TAT"/>
    <property type="match status" value="1"/>
</dbReference>
<dbReference type="CDD" id="cd13578">
    <property type="entry name" value="PBP2_Bug27"/>
    <property type="match status" value="1"/>
</dbReference>
<gene>
    <name evidence="3" type="ORF">CBP36_07135</name>
</gene>
<feature type="chain" id="PRO_5012467204" description="ABC transporter substrate-binding protein" evidence="2">
    <location>
        <begin position="34"/>
        <end position="333"/>
    </location>
</feature>
<protein>
    <recommendedName>
        <fullName evidence="5">ABC transporter substrate-binding protein</fullName>
    </recommendedName>
</protein>
<dbReference type="InterPro" id="IPR005064">
    <property type="entry name" value="BUG"/>
</dbReference>
<dbReference type="RefSeq" id="WP_086927005.1">
    <property type="nucleotide sequence ID" value="NZ_CP021362.1"/>
</dbReference>
<dbReference type="KEGG" id="acis:CBP35_11800"/>
<keyword evidence="4" id="KW-1185">Reference proteome</keyword>
<dbReference type="PANTHER" id="PTHR42928">
    <property type="entry name" value="TRICARBOXYLATE-BINDING PROTEIN"/>
    <property type="match status" value="1"/>
</dbReference>
<dbReference type="PIRSF" id="PIRSF017082">
    <property type="entry name" value="YflP"/>
    <property type="match status" value="1"/>
</dbReference>
<dbReference type="EMBL" id="CP021366">
    <property type="protein sequence ID" value="ART58658.1"/>
    <property type="molecule type" value="Genomic_DNA"/>
</dbReference>